<gene>
    <name evidence="3" type="ORF">Poli38472_007978</name>
</gene>
<dbReference type="OrthoDB" id="9450131at2759"/>
<dbReference type="EMBL" id="SPLM01000037">
    <property type="protein sequence ID" value="TMW65336.1"/>
    <property type="molecule type" value="Genomic_DNA"/>
</dbReference>
<evidence type="ECO:0000259" key="2">
    <source>
        <dbReference type="PROSITE" id="PS50042"/>
    </source>
</evidence>
<reference evidence="3" key="1">
    <citation type="submission" date="2019-03" db="EMBL/GenBank/DDBJ databases">
        <title>Long read genome sequence of the mycoparasitic Pythium oligandrum ATCC 38472 isolated from sugarbeet rhizosphere.</title>
        <authorList>
            <person name="Gaulin E."/>
        </authorList>
    </citation>
    <scope>NUCLEOTIDE SEQUENCE</scope>
    <source>
        <strain evidence="3">ATCC 38472_TT</strain>
    </source>
</reference>
<proteinExistence type="predicted"/>
<dbReference type="Proteomes" id="UP000794436">
    <property type="component" value="Unassembled WGS sequence"/>
</dbReference>
<name>A0A8K1CME5_PYTOL</name>
<dbReference type="InterPro" id="IPR019734">
    <property type="entry name" value="TPR_rpt"/>
</dbReference>
<dbReference type="PANTHER" id="PTHR23011">
    <property type="entry name" value="CYCLIC NUCLEOTIDE-BINDING DOMAIN CONTAINING PROTEIN"/>
    <property type="match status" value="1"/>
</dbReference>
<organism evidence="3 4">
    <name type="scientific">Pythium oligandrum</name>
    <name type="common">Mycoparasitic fungus</name>
    <dbReference type="NCBI Taxonomy" id="41045"/>
    <lineage>
        <taxon>Eukaryota</taxon>
        <taxon>Sar</taxon>
        <taxon>Stramenopiles</taxon>
        <taxon>Oomycota</taxon>
        <taxon>Peronosporomycetes</taxon>
        <taxon>Pythiales</taxon>
        <taxon>Pythiaceae</taxon>
        <taxon>Pythium</taxon>
    </lineage>
</organism>
<dbReference type="SMART" id="SM00028">
    <property type="entry name" value="TPR"/>
    <property type="match status" value="3"/>
</dbReference>
<dbReference type="InterPro" id="IPR014710">
    <property type="entry name" value="RmlC-like_jellyroll"/>
</dbReference>
<dbReference type="InterPro" id="IPR000595">
    <property type="entry name" value="cNMP-bd_dom"/>
</dbReference>
<dbReference type="SUPFAM" id="SSF51206">
    <property type="entry name" value="cAMP-binding domain-like"/>
    <property type="match status" value="2"/>
</dbReference>
<dbReference type="SUPFAM" id="SSF48452">
    <property type="entry name" value="TPR-like"/>
    <property type="match status" value="1"/>
</dbReference>
<dbReference type="InterPro" id="IPR011990">
    <property type="entry name" value="TPR-like_helical_dom_sf"/>
</dbReference>
<evidence type="ECO:0000313" key="4">
    <source>
        <dbReference type="Proteomes" id="UP000794436"/>
    </source>
</evidence>
<dbReference type="Gene3D" id="1.25.40.10">
    <property type="entry name" value="Tetratricopeptide repeat domain"/>
    <property type="match status" value="1"/>
</dbReference>
<sequence>MARFQLAVAYEKVGRFHEALHTYREILKTDTNNAFLHFNLGNLLMKLDHVDEATVAYTMAIEKSGGASKCLHQAFYRQRGAAYRKKGDFEKAAQDYSRVQAAQRRLSSMSEIEVADMKEPQQEQFAVEDKQYTSERIFTSRLRGLTVDTEDLAPLEASNHQRVMTLACHQPDERTEHDLDFLADELRSQFSILSVFHTEAIRDLCRKLGGFRNVLPGTLVSAEGDEGGHIFLVGRGRIATYKKITHLFAPTQQSQPEDEENKEIASETTKSSIEMVSMEQLLATAADEQTRSLDEETGSLWSVVAQSATSIASNASWYQDQRMLTELARGDTCGRQGRFSQESRLYSVVAAEECDLLAVSWVAFAEAERTHRLVNSLQLSRFMSTIPLFHNIPTNELTHLARLGRDSKVIGSRVICSEDQYVNGLIIVREGELCQLHPSDLARPPNLLVGFNLSGSISVNRDSPEQSGLHFFTQLEFADDSLFFAHDSAMMHGFLPQDLVSNTLKALRNALDERLERSDDPASRVEATSIQRGGFFSASSSWIPPRKSRETAITSAGVTCAKNTLISISSASLLFFTPADLIEALSPSSRSLLQKNMTEITTPHATLSRSDPIALATKRAEPHSHRMLLKPPSGRDLMRRYEHDIHWQRYKSEIVKVVIEDKERRKANFIFNRRNSVQRSTR</sequence>
<comment type="caution">
    <text evidence="3">The sequence shown here is derived from an EMBL/GenBank/DDBJ whole genome shotgun (WGS) entry which is preliminary data.</text>
</comment>
<dbReference type="PROSITE" id="PS50042">
    <property type="entry name" value="CNMP_BINDING_3"/>
    <property type="match status" value="1"/>
</dbReference>
<dbReference type="Gene3D" id="2.60.120.10">
    <property type="entry name" value="Jelly Rolls"/>
    <property type="match status" value="1"/>
</dbReference>
<evidence type="ECO:0000313" key="3">
    <source>
        <dbReference type="EMBL" id="TMW65336.1"/>
    </source>
</evidence>
<feature type="region of interest" description="Disordered" evidence="1">
    <location>
        <begin position="249"/>
        <end position="270"/>
    </location>
</feature>
<keyword evidence="4" id="KW-1185">Reference proteome</keyword>
<dbReference type="AlphaFoldDB" id="A0A8K1CME5"/>
<dbReference type="PANTHER" id="PTHR23011:SF28">
    <property type="entry name" value="CYCLIC NUCLEOTIDE-BINDING DOMAIN CONTAINING PROTEIN"/>
    <property type="match status" value="1"/>
</dbReference>
<protein>
    <recommendedName>
        <fullName evidence="2">Cyclic nucleotide-binding domain-containing protein</fullName>
    </recommendedName>
</protein>
<accession>A0A8K1CME5</accession>
<feature type="domain" description="Cyclic nucleotide-binding" evidence="2">
    <location>
        <begin position="296"/>
        <end position="364"/>
    </location>
</feature>
<evidence type="ECO:0000256" key="1">
    <source>
        <dbReference type="SAM" id="MobiDB-lite"/>
    </source>
</evidence>
<dbReference type="InterPro" id="IPR018490">
    <property type="entry name" value="cNMP-bd_dom_sf"/>
</dbReference>